<dbReference type="GO" id="GO:0006508">
    <property type="term" value="P:proteolysis"/>
    <property type="evidence" value="ECO:0007669"/>
    <property type="project" value="UniProtKB-KW"/>
</dbReference>
<keyword evidence="4" id="KW-0378">Hydrolase</keyword>
<dbReference type="InterPro" id="IPR001431">
    <property type="entry name" value="Pept_M16_Zn_BS"/>
</dbReference>
<evidence type="ECO:0000256" key="1">
    <source>
        <dbReference type="ARBA" id="ARBA00007261"/>
    </source>
</evidence>
<dbReference type="InterPro" id="IPR011765">
    <property type="entry name" value="Pept_M16_N"/>
</dbReference>
<feature type="domain" description="Peptidase M16 N-terminal" evidence="8">
    <location>
        <begin position="23"/>
        <end position="165"/>
    </location>
</feature>
<dbReference type="InterPro" id="IPR050626">
    <property type="entry name" value="Peptidase_M16"/>
</dbReference>
<dbReference type="InterPro" id="IPR007863">
    <property type="entry name" value="Peptidase_M16_C"/>
</dbReference>
<protein>
    <submittedName>
        <fullName evidence="10">Peptidase M16</fullName>
    </submittedName>
</protein>
<keyword evidence="6" id="KW-0482">Metalloprotease</keyword>
<dbReference type="PANTHER" id="PTHR43690:SF17">
    <property type="entry name" value="PROTEIN YHJJ"/>
    <property type="match status" value="1"/>
</dbReference>
<comment type="similarity">
    <text evidence="1 7">Belongs to the peptidase M16 family.</text>
</comment>
<dbReference type="PANTHER" id="PTHR43690">
    <property type="entry name" value="NARDILYSIN"/>
    <property type="match status" value="1"/>
</dbReference>
<organism evidence="10 11">
    <name type="scientific">candidate division KSB3 bacterium</name>
    <dbReference type="NCBI Taxonomy" id="2044937"/>
    <lineage>
        <taxon>Bacteria</taxon>
        <taxon>candidate division KSB3</taxon>
    </lineage>
</organism>
<evidence type="ECO:0000259" key="9">
    <source>
        <dbReference type="Pfam" id="PF05193"/>
    </source>
</evidence>
<feature type="domain" description="Peptidase M16 C-terminal" evidence="9">
    <location>
        <begin position="175"/>
        <end position="350"/>
    </location>
</feature>
<evidence type="ECO:0000256" key="7">
    <source>
        <dbReference type="RuleBase" id="RU004447"/>
    </source>
</evidence>
<evidence type="ECO:0000313" key="11">
    <source>
        <dbReference type="Proteomes" id="UP000230821"/>
    </source>
</evidence>
<dbReference type="AlphaFoldDB" id="A0A2G6KIH1"/>
<dbReference type="Pfam" id="PF05193">
    <property type="entry name" value="Peptidase_M16_C"/>
    <property type="match status" value="1"/>
</dbReference>
<keyword evidence="3" id="KW-0479">Metal-binding</keyword>
<evidence type="ECO:0000256" key="4">
    <source>
        <dbReference type="ARBA" id="ARBA00022801"/>
    </source>
</evidence>
<name>A0A2G6KIH1_9BACT</name>
<evidence type="ECO:0000259" key="8">
    <source>
        <dbReference type="Pfam" id="PF00675"/>
    </source>
</evidence>
<keyword evidence="5" id="KW-0862">Zinc</keyword>
<dbReference type="GO" id="GO:0004222">
    <property type="term" value="F:metalloendopeptidase activity"/>
    <property type="evidence" value="ECO:0007669"/>
    <property type="project" value="InterPro"/>
</dbReference>
<dbReference type="GO" id="GO:0046872">
    <property type="term" value="F:metal ion binding"/>
    <property type="evidence" value="ECO:0007669"/>
    <property type="project" value="UniProtKB-KW"/>
</dbReference>
<dbReference type="PROSITE" id="PS00143">
    <property type="entry name" value="INSULINASE"/>
    <property type="match status" value="1"/>
</dbReference>
<dbReference type="Proteomes" id="UP000230821">
    <property type="component" value="Unassembled WGS sequence"/>
</dbReference>
<evidence type="ECO:0000256" key="5">
    <source>
        <dbReference type="ARBA" id="ARBA00022833"/>
    </source>
</evidence>
<sequence>MPLVTSPELDITSTQLENGLSVLILEKHDIPIVTSTIWYHVGSANEVRGQTGISHFLEHLMFKGTHAYGKGMIDSLTAAYGGYNNAGTIVDYTMYYFNFSSDRWELAIDIEANRMQQCLFDEDEFEAERQVVLEELKQQQDSPWGELSIQVEAAMFPNHPYCHPVIGWQKDLEQMSRKTVLHYYETYYVPNNATIVIVGDVTAAEALEKVRQAFAHIPANPQLPALTAPDVHQDTEQRVTIYQDSSIKRLQIGYHGVPFSHDDLYALDLIDHILSHGKTSRLYQRLVEHEQLVNFIDSYYHPRKLSGVFYVFAALHPGVVSDEVERIIDDELMRLLTLPVPDEELQKAKNVIAADFMFEKETTSGLAHALGEYAVLSSYEDLHAYGDRIARVTPDDIMRVAQIYLIPDNRTTGWALPQNPEQEFIDDERADELLPPPVTDMVFYQSTKSKEGQDER</sequence>
<keyword evidence="2" id="KW-0645">Protease</keyword>
<dbReference type="SUPFAM" id="SSF63411">
    <property type="entry name" value="LuxS/MPP-like metallohydrolase"/>
    <property type="match status" value="2"/>
</dbReference>
<evidence type="ECO:0000256" key="6">
    <source>
        <dbReference type="ARBA" id="ARBA00023049"/>
    </source>
</evidence>
<proteinExistence type="inferred from homology"/>
<dbReference type="Pfam" id="PF00675">
    <property type="entry name" value="Peptidase_M16"/>
    <property type="match status" value="1"/>
</dbReference>
<dbReference type="Gene3D" id="3.30.830.10">
    <property type="entry name" value="Metalloenzyme, LuxS/M16 peptidase-like"/>
    <property type="match status" value="2"/>
</dbReference>
<evidence type="ECO:0000256" key="3">
    <source>
        <dbReference type="ARBA" id="ARBA00022723"/>
    </source>
</evidence>
<comment type="caution">
    <text evidence="10">The sequence shown here is derived from an EMBL/GenBank/DDBJ whole genome shotgun (WGS) entry which is preliminary data.</text>
</comment>
<reference evidence="10 11" key="1">
    <citation type="submission" date="2017-10" db="EMBL/GenBank/DDBJ databases">
        <title>Novel microbial diversity and functional potential in the marine mammal oral microbiome.</title>
        <authorList>
            <person name="Dudek N.K."/>
            <person name="Sun C.L."/>
            <person name="Burstein D."/>
            <person name="Kantor R.S."/>
            <person name="Aliaga Goltsman D.S."/>
            <person name="Bik E.M."/>
            <person name="Thomas B.C."/>
            <person name="Banfield J.F."/>
            <person name="Relman D.A."/>
        </authorList>
    </citation>
    <scope>NUCLEOTIDE SEQUENCE [LARGE SCALE GENOMIC DNA]</scope>
    <source>
        <strain evidence="10">DOLJORAL78_47_16</strain>
    </source>
</reference>
<accession>A0A2G6KIH1</accession>
<evidence type="ECO:0000313" key="10">
    <source>
        <dbReference type="EMBL" id="PIE35461.1"/>
    </source>
</evidence>
<evidence type="ECO:0000256" key="2">
    <source>
        <dbReference type="ARBA" id="ARBA00022670"/>
    </source>
</evidence>
<dbReference type="EMBL" id="PDSK01000042">
    <property type="protein sequence ID" value="PIE35461.1"/>
    <property type="molecule type" value="Genomic_DNA"/>
</dbReference>
<dbReference type="InterPro" id="IPR011249">
    <property type="entry name" value="Metalloenz_LuxS/M16"/>
</dbReference>
<gene>
    <name evidence="10" type="ORF">CSA56_04050</name>
</gene>